<evidence type="ECO:0000313" key="2">
    <source>
        <dbReference type="EMBL" id="GAA0366033.1"/>
    </source>
</evidence>
<proteinExistence type="predicted"/>
<dbReference type="RefSeq" id="WP_343846365.1">
    <property type="nucleotide sequence ID" value="NZ_BAAAEI010000021.1"/>
</dbReference>
<reference evidence="2 3" key="1">
    <citation type="journal article" date="2019" name="Int. J. Syst. Evol. Microbiol.">
        <title>The Global Catalogue of Microorganisms (GCM) 10K type strain sequencing project: providing services to taxonomists for standard genome sequencing and annotation.</title>
        <authorList>
            <consortium name="The Broad Institute Genomics Platform"/>
            <consortium name="The Broad Institute Genome Sequencing Center for Infectious Disease"/>
            <person name="Wu L."/>
            <person name="Ma J."/>
        </authorList>
    </citation>
    <scope>NUCLEOTIDE SEQUENCE [LARGE SCALE GENOMIC DNA]</scope>
    <source>
        <strain evidence="2 3">JCM 13378</strain>
    </source>
</reference>
<dbReference type="SUPFAM" id="SSF48452">
    <property type="entry name" value="TPR-like"/>
    <property type="match status" value="1"/>
</dbReference>
<accession>A0ABN0XJU3</accession>
<name>A0ABN0XJU3_9ALTE</name>
<dbReference type="InterPro" id="IPR011990">
    <property type="entry name" value="TPR-like_helical_dom_sf"/>
</dbReference>
<protein>
    <recommendedName>
        <fullName evidence="4">Tetratricopeptide repeat protein</fullName>
    </recommendedName>
</protein>
<organism evidence="2 3">
    <name type="scientific">Bowmanella denitrificans</name>
    <dbReference type="NCBI Taxonomy" id="366582"/>
    <lineage>
        <taxon>Bacteria</taxon>
        <taxon>Pseudomonadati</taxon>
        <taxon>Pseudomonadota</taxon>
        <taxon>Gammaproteobacteria</taxon>
        <taxon>Alteromonadales</taxon>
        <taxon>Alteromonadaceae</taxon>
        <taxon>Bowmanella</taxon>
    </lineage>
</organism>
<evidence type="ECO:0000313" key="3">
    <source>
        <dbReference type="Proteomes" id="UP001501757"/>
    </source>
</evidence>
<evidence type="ECO:0008006" key="4">
    <source>
        <dbReference type="Google" id="ProtNLM"/>
    </source>
</evidence>
<evidence type="ECO:0000256" key="1">
    <source>
        <dbReference type="SAM" id="SignalP"/>
    </source>
</evidence>
<keyword evidence="3" id="KW-1185">Reference proteome</keyword>
<feature type="signal peptide" evidence="1">
    <location>
        <begin position="1"/>
        <end position="31"/>
    </location>
</feature>
<sequence length="376" mass="41992">MYRLQTRIGLHRFTMRTVIGLSLLWYLPVSAQDASTADSQIEKGRALYAEANNYLMTMPARALNTLQNNLPFLQYLSPEEQFDWYFATYRAAKAMDKSAIATQALESLVEYDVNQFRAHKQVSLLSALGIYFREHQAFTLAGRVFQCAISRSVTIDQKLALSVSLALIFRFQADYESATTMYEAVIRKAKQVGATIHQANGNNNLGVVLLMQGEPLAAAPHFAEALEYNQLAGRRSAMTNSGINLLLSYLLSGQKERYLRLDTRVAHMIKGSTNQSKQAYYAALQLLNQASQQGGADEKMQADFLHNFANIDDYGIQTILARIAPQFGMVGDLPVFMPEKPLPALIDWFEAQAICQQVGKERLSAQQLAADLLATR</sequence>
<feature type="chain" id="PRO_5047161656" description="Tetratricopeptide repeat protein" evidence="1">
    <location>
        <begin position="32"/>
        <end position="376"/>
    </location>
</feature>
<keyword evidence="1" id="KW-0732">Signal</keyword>
<dbReference type="Proteomes" id="UP001501757">
    <property type="component" value="Unassembled WGS sequence"/>
</dbReference>
<gene>
    <name evidence="2" type="ORF">GCM10009092_32970</name>
</gene>
<dbReference type="EMBL" id="BAAAEI010000021">
    <property type="protein sequence ID" value="GAA0366033.1"/>
    <property type="molecule type" value="Genomic_DNA"/>
</dbReference>
<comment type="caution">
    <text evidence="2">The sequence shown here is derived from an EMBL/GenBank/DDBJ whole genome shotgun (WGS) entry which is preliminary data.</text>
</comment>
<dbReference type="Gene3D" id="1.25.40.10">
    <property type="entry name" value="Tetratricopeptide repeat domain"/>
    <property type="match status" value="1"/>
</dbReference>